<feature type="region of interest" description="Disordered" evidence="1">
    <location>
        <begin position="47"/>
        <end position="106"/>
    </location>
</feature>
<keyword evidence="3" id="KW-1185">Reference proteome</keyword>
<comment type="caution">
    <text evidence="2">The sequence shown here is derived from an EMBL/GenBank/DDBJ whole genome shotgun (WGS) entry which is preliminary data.</text>
</comment>
<evidence type="ECO:0000256" key="1">
    <source>
        <dbReference type="SAM" id="MobiDB-lite"/>
    </source>
</evidence>
<sequence length="613" mass="69375">MVEFANVNLSMHAAVPRKLAQPYLTEVVILPDELVFPLKDECERMNSTLGGLNDNKDLQGKAINDKDDVDRPSDGGNDDDNDDGDDDSKGKPPPEPAEADERHGVEEMRKRMVRRHLLLLCREPADLQHMMKWVHPEGLFQREERKIQEKSYMETKLAPDDIEHWSSGTKGDGKIYVNDDGEACKIDKCCAPYKAREKAYKKAKRERAKEANKDRKSAAVGKKLVDKLLDKMIFPKIVECDEGNDMQLKVQIVDAPKEVAIWPLIGVDHDSWWNEYAPGTQVIFEVPPEAQIADTKQYRLLSNKELWRHNVIDGCSHGQRLLVTGREEQPCVKYCAQKWEFFSANTAMEQKPTDACKAKHNHACEQDHLVEGNKEVRTSQISKRLLKSSFKEGDVQLVSMPVKGLKNKPSGAIVEFGHHDFVNDKGPVMGVVSRPLLSALVLQEEDVFPATNYHTTQKFEMFREMIKVIKDGISKALEFIAEDRNQIRFDLNETAATTVRLTNFFNEALVANNREYCARFPGATGGINYSSEDDLVQVAKMSIRFAKCVAYGIRTHNSDIDSRSWPTGAKPAYIDIYDVVIQVRKAFGNDIEPLAFAASYMQAYLGTIRLIHC</sequence>
<reference evidence="2 3" key="1">
    <citation type="submission" date="2016-02" db="EMBL/GenBank/DDBJ databases">
        <title>Genome analysis of coral dinoflagellate symbionts highlights evolutionary adaptations to a symbiotic lifestyle.</title>
        <authorList>
            <person name="Aranda M."/>
            <person name="Li Y."/>
            <person name="Liew Y.J."/>
            <person name="Baumgarten S."/>
            <person name="Simakov O."/>
            <person name="Wilson M."/>
            <person name="Piel J."/>
            <person name="Ashoor H."/>
            <person name="Bougouffa S."/>
            <person name="Bajic V.B."/>
            <person name="Ryu T."/>
            <person name="Ravasi T."/>
            <person name="Bayer T."/>
            <person name="Micklem G."/>
            <person name="Kim H."/>
            <person name="Bhak J."/>
            <person name="Lajeunesse T.C."/>
            <person name="Voolstra C.R."/>
        </authorList>
    </citation>
    <scope>NUCLEOTIDE SEQUENCE [LARGE SCALE GENOMIC DNA]</scope>
    <source>
        <strain evidence="2 3">CCMP2467</strain>
    </source>
</reference>
<gene>
    <name evidence="2" type="ORF">AK812_SmicGene28901</name>
</gene>
<name>A0A1Q9D385_SYMMI</name>
<accession>A0A1Q9D385</accession>
<dbReference type="EMBL" id="LSRX01000751">
    <property type="protein sequence ID" value="OLP89614.1"/>
    <property type="molecule type" value="Genomic_DNA"/>
</dbReference>
<dbReference type="Proteomes" id="UP000186817">
    <property type="component" value="Unassembled WGS sequence"/>
</dbReference>
<evidence type="ECO:0000313" key="2">
    <source>
        <dbReference type="EMBL" id="OLP89614.1"/>
    </source>
</evidence>
<evidence type="ECO:0000313" key="3">
    <source>
        <dbReference type="Proteomes" id="UP000186817"/>
    </source>
</evidence>
<organism evidence="2 3">
    <name type="scientific">Symbiodinium microadriaticum</name>
    <name type="common">Dinoflagellate</name>
    <name type="synonym">Zooxanthella microadriatica</name>
    <dbReference type="NCBI Taxonomy" id="2951"/>
    <lineage>
        <taxon>Eukaryota</taxon>
        <taxon>Sar</taxon>
        <taxon>Alveolata</taxon>
        <taxon>Dinophyceae</taxon>
        <taxon>Suessiales</taxon>
        <taxon>Symbiodiniaceae</taxon>
        <taxon>Symbiodinium</taxon>
    </lineage>
</organism>
<feature type="compositionally biased region" description="Acidic residues" evidence="1">
    <location>
        <begin position="76"/>
        <end position="86"/>
    </location>
</feature>
<feature type="compositionally biased region" description="Basic and acidic residues" evidence="1">
    <location>
        <begin position="54"/>
        <end position="73"/>
    </location>
</feature>
<dbReference type="AlphaFoldDB" id="A0A1Q9D385"/>
<dbReference type="OrthoDB" id="10293803at2759"/>
<protein>
    <submittedName>
        <fullName evidence="2">Uncharacterized protein</fullName>
    </submittedName>
</protein>
<proteinExistence type="predicted"/>